<dbReference type="EMBL" id="BLLK01000022">
    <property type="protein sequence ID" value="GFH46041.1"/>
    <property type="molecule type" value="Genomic_DNA"/>
</dbReference>
<feature type="compositionally biased region" description="Basic and acidic residues" evidence="2">
    <location>
        <begin position="865"/>
        <end position="877"/>
    </location>
</feature>
<feature type="region of interest" description="Disordered" evidence="2">
    <location>
        <begin position="909"/>
        <end position="930"/>
    </location>
</feature>
<proteinExistence type="predicted"/>
<evidence type="ECO:0000313" key="5">
    <source>
        <dbReference type="Proteomes" id="UP001054902"/>
    </source>
</evidence>
<comment type="caution">
    <text evidence="4">The sequence shown here is derived from an EMBL/GenBank/DDBJ whole genome shotgun (WGS) entry which is preliminary data.</text>
</comment>
<dbReference type="CDD" id="cd00821">
    <property type="entry name" value="PH"/>
    <property type="match status" value="1"/>
</dbReference>
<evidence type="ECO:0000259" key="3">
    <source>
        <dbReference type="PROSITE" id="PS50003"/>
    </source>
</evidence>
<accession>A0AAD3CJK0</accession>
<dbReference type="SUPFAM" id="SSF50729">
    <property type="entry name" value="PH domain-like"/>
    <property type="match status" value="1"/>
</dbReference>
<sequence>MAAKQGLSAHFSQASEDAKRAVLSRAPSAIKSHSWLHNLNTTCTIKSAPPRTPEVMTLLSVRSGWLVKRNEQHVWQRRWCCVVPHMMLYYFEAEPELEQGDENEFETKEGFSGGGIYRSDATIVENQDILNAAVRDGYHHRRGSSAGNLLSPNKGRDGDYVSYSVSPNATDRKMLAAPVRGPRASSSNLSPAGIIDLECYTSVNRSSVHDCVFEITGDSVTNPDLRSFYFQAADVEDCELWTNALLSDRHSALKDEREAYRQVCESFQLQLQNMSDMIDAAEGRTADAEKKLYNVRSKAQQFKTQVNDIVKEILEEKTWNPVFESEKNLDNARLDFLEQFSMEQSQLLKNNDLSPIQMLADYLHNITSSHNDLNAELLNMQQKLSRSANDDSETVSEMKAKLERLEAERQDEKARYEGRIAGLEAKLHESEVVREDLENQLQTKNMDFTMLQSHAKSKCKKLASEKKILKKEVINLRQKMELIETERDAVQHLTDSHKLKAMSAIEKNEMLEKYIEKMENQVRVQQNMMEMISLSGMSMSGMSQGGDSQANGSVVGRIIAASDDQSFSSFGNFRVRDASPIRLPKSRKPLLPKGPPISTIRKVDNDETSSPMSPPTSPTRTRPVRKFGADSFDTDDEGFQKQSQRNGSGGILDQEIAKDEAEAVIQPPPDLTRELDIEEDSESRKMNNEGVAVARFQDTFDNTKSPTVNLDNFENHDSFQRETPKISNGLDQIEQDDEDDSMQGDDKTNVSELTEDRTQRHLDAIHFSANNDVSMDRGTSYVNPSSKKSSEQKKEIPPRYIMGSNSSGEDRNKPDDTNSISKAIEEEDESDKMTTTSGSTGTRLSVAQRARIAAEKSNTVKVRRGREPRADTPDRRAPMRSQSPGGKVFSRLSQKFVNAVDNSIIGVKTPADDTASVPQAPASPANTEETALTLAERQKLQRERQLKVLREQGILKEGSEHQMRGGGGSPLRPARRPTQY</sequence>
<feature type="compositionally biased region" description="Basic and acidic residues" evidence="2">
    <location>
        <begin position="950"/>
        <end position="963"/>
    </location>
</feature>
<feature type="compositionally biased region" description="Basic and acidic residues" evidence="2">
    <location>
        <begin position="713"/>
        <end position="724"/>
    </location>
</feature>
<feature type="coiled-coil region" evidence="1">
    <location>
        <begin position="370"/>
        <end position="528"/>
    </location>
</feature>
<gene>
    <name evidence="4" type="ORF">CTEN210_02515</name>
</gene>
<dbReference type="AlphaFoldDB" id="A0AAD3CJK0"/>
<dbReference type="Gene3D" id="2.30.29.30">
    <property type="entry name" value="Pleckstrin-homology domain (PH domain)/Phosphotyrosine-binding domain (PTB)"/>
    <property type="match status" value="2"/>
</dbReference>
<organism evidence="4 5">
    <name type="scientific">Chaetoceros tenuissimus</name>
    <dbReference type="NCBI Taxonomy" id="426638"/>
    <lineage>
        <taxon>Eukaryota</taxon>
        <taxon>Sar</taxon>
        <taxon>Stramenopiles</taxon>
        <taxon>Ochrophyta</taxon>
        <taxon>Bacillariophyta</taxon>
        <taxon>Coscinodiscophyceae</taxon>
        <taxon>Chaetocerotophycidae</taxon>
        <taxon>Chaetocerotales</taxon>
        <taxon>Chaetocerotaceae</taxon>
        <taxon>Chaetoceros</taxon>
    </lineage>
</organism>
<dbReference type="InterPro" id="IPR011993">
    <property type="entry name" value="PH-like_dom_sf"/>
</dbReference>
<protein>
    <recommendedName>
        <fullName evidence="3">PH domain-containing protein</fullName>
    </recommendedName>
</protein>
<feature type="region of interest" description="Disordered" evidence="2">
    <location>
        <begin position="950"/>
        <end position="980"/>
    </location>
</feature>
<dbReference type="PROSITE" id="PS50003">
    <property type="entry name" value="PH_DOMAIN"/>
    <property type="match status" value="1"/>
</dbReference>
<feature type="compositionally biased region" description="Polar residues" evidence="2">
    <location>
        <begin position="699"/>
        <end position="712"/>
    </location>
</feature>
<name>A0AAD3CJK0_9STRA</name>
<evidence type="ECO:0000256" key="1">
    <source>
        <dbReference type="SAM" id="Coils"/>
    </source>
</evidence>
<feature type="compositionally biased region" description="Basic and acidic residues" evidence="2">
    <location>
        <begin position="744"/>
        <end position="764"/>
    </location>
</feature>
<feature type="compositionally biased region" description="Basic and acidic residues" evidence="2">
    <location>
        <begin position="788"/>
        <end position="797"/>
    </location>
</feature>
<dbReference type="SMART" id="SM00233">
    <property type="entry name" value="PH"/>
    <property type="match status" value="1"/>
</dbReference>
<evidence type="ECO:0000313" key="4">
    <source>
        <dbReference type="EMBL" id="GFH46041.1"/>
    </source>
</evidence>
<dbReference type="Proteomes" id="UP001054902">
    <property type="component" value="Unassembled WGS sequence"/>
</dbReference>
<feature type="domain" description="PH" evidence="3">
    <location>
        <begin position="59"/>
        <end position="250"/>
    </location>
</feature>
<evidence type="ECO:0000256" key="2">
    <source>
        <dbReference type="SAM" id="MobiDB-lite"/>
    </source>
</evidence>
<keyword evidence="5" id="KW-1185">Reference proteome</keyword>
<dbReference type="InterPro" id="IPR001849">
    <property type="entry name" value="PH_domain"/>
</dbReference>
<reference evidence="4 5" key="1">
    <citation type="journal article" date="2021" name="Sci. Rep.">
        <title>The genome of the diatom Chaetoceros tenuissimus carries an ancient integrated fragment of an extant virus.</title>
        <authorList>
            <person name="Hongo Y."/>
            <person name="Kimura K."/>
            <person name="Takaki Y."/>
            <person name="Yoshida Y."/>
            <person name="Baba S."/>
            <person name="Kobayashi G."/>
            <person name="Nagasaki K."/>
            <person name="Hano T."/>
            <person name="Tomaru Y."/>
        </authorList>
    </citation>
    <scope>NUCLEOTIDE SEQUENCE [LARGE SCALE GENOMIC DNA]</scope>
    <source>
        <strain evidence="4 5">NIES-3715</strain>
    </source>
</reference>
<feature type="region of interest" description="Disordered" evidence="2">
    <location>
        <begin position="695"/>
        <end position="887"/>
    </location>
</feature>
<feature type="coiled-coil region" evidence="1">
    <location>
        <begin position="264"/>
        <end position="291"/>
    </location>
</feature>
<keyword evidence="1" id="KW-0175">Coiled coil</keyword>
<feature type="compositionally biased region" description="Acidic residues" evidence="2">
    <location>
        <begin position="733"/>
        <end position="743"/>
    </location>
</feature>
<feature type="region of interest" description="Disordered" evidence="2">
    <location>
        <begin position="584"/>
        <end position="649"/>
    </location>
</feature>